<dbReference type="Proteomes" id="UP000051966">
    <property type="component" value="Unassembled WGS sequence"/>
</dbReference>
<evidence type="ECO:0000313" key="8">
    <source>
        <dbReference type="EMBL" id="GAF37343.1"/>
    </source>
</evidence>
<feature type="transmembrane region" description="Helical" evidence="6">
    <location>
        <begin position="153"/>
        <end position="175"/>
    </location>
</feature>
<keyword evidence="5 6" id="KW-0472">Membrane</keyword>
<evidence type="ECO:0000256" key="4">
    <source>
        <dbReference type="ARBA" id="ARBA00022989"/>
    </source>
</evidence>
<evidence type="ECO:0000313" key="9">
    <source>
        <dbReference type="EMBL" id="KRM09164.1"/>
    </source>
</evidence>
<dbReference type="Gene3D" id="3.30.70.120">
    <property type="match status" value="1"/>
</dbReference>
<gene>
    <name evidence="9" type="ORF">FD41_GL002750</name>
    <name evidence="8" type="ORF">JCM14108_2371</name>
</gene>
<dbReference type="RefSeq" id="WP_035180565.1">
    <property type="nucleotide sequence ID" value="NZ_AZFY01000054.1"/>
</dbReference>
<dbReference type="PANTHER" id="PTHR33545">
    <property type="entry name" value="UPF0750 MEMBRANE PROTEIN YITT-RELATED"/>
    <property type="match status" value="1"/>
</dbReference>
<evidence type="ECO:0000256" key="1">
    <source>
        <dbReference type="ARBA" id="ARBA00004651"/>
    </source>
</evidence>
<sequence>MKGTIIISLSAKWTTILKNGLLIILGAFIYAVAINDFLIPHQIGEGGVTGLTAVGYYALHIPPFITNLVLNGLLLVIGFRFLDQKTVWYSLWAVLWISIFLKLPRLLQYQTRQTIIPAIAGGVLMGIAMGIIFRGEGTIAGSTILAKIMNRYFGMMTGTAMLLFDLIVAIPSGLIIGLQNMILTVVELYVSAVVLNNLLSRFGAKKSVTIITNQTDQVTAALSKRLKQGITLVNAKGYYYQEKRPMIYAICSKPQLAEIVPVISTIDPDALVVIEDVHSVKGELLDKIL</sequence>
<evidence type="ECO:0000313" key="11">
    <source>
        <dbReference type="Proteomes" id="UP000051966"/>
    </source>
</evidence>
<dbReference type="PIRSF" id="PIRSF006483">
    <property type="entry name" value="Membrane_protein_YitT"/>
    <property type="match status" value="1"/>
</dbReference>
<evidence type="ECO:0000256" key="6">
    <source>
        <dbReference type="SAM" id="Phobius"/>
    </source>
</evidence>
<evidence type="ECO:0000256" key="5">
    <source>
        <dbReference type="ARBA" id="ARBA00023136"/>
    </source>
</evidence>
<reference evidence="9 11" key="2">
    <citation type="journal article" date="2015" name="Genome Announc.">
        <title>Expanding the biotechnology potential of lactobacilli through comparative genomics of 213 strains and associated genera.</title>
        <authorList>
            <person name="Sun Z."/>
            <person name="Harris H.M."/>
            <person name="McCann A."/>
            <person name="Guo C."/>
            <person name="Argimon S."/>
            <person name="Zhang W."/>
            <person name="Yang X."/>
            <person name="Jeffery I.B."/>
            <person name="Cooney J.C."/>
            <person name="Kagawa T.F."/>
            <person name="Liu W."/>
            <person name="Song Y."/>
            <person name="Salvetti E."/>
            <person name="Wrobel A."/>
            <person name="Rasinkangas P."/>
            <person name="Parkhill J."/>
            <person name="Rea M.C."/>
            <person name="O'Sullivan O."/>
            <person name="Ritari J."/>
            <person name="Douillard F.P."/>
            <person name="Paul Ross R."/>
            <person name="Yang R."/>
            <person name="Briner A.E."/>
            <person name="Felis G.E."/>
            <person name="de Vos W.M."/>
            <person name="Barrangou R."/>
            <person name="Klaenhammer T.R."/>
            <person name="Caufield P.W."/>
            <person name="Cui Y."/>
            <person name="Zhang H."/>
            <person name="O'Toole P.W."/>
        </authorList>
    </citation>
    <scope>NUCLEOTIDE SEQUENCE [LARGE SCALE GENOMIC DNA]</scope>
    <source>
        <strain evidence="9 11">DSM 18382</strain>
    </source>
</reference>
<protein>
    <submittedName>
        <fullName evidence="8">Membrane protein</fullName>
    </submittedName>
</protein>
<dbReference type="EMBL" id="BAKI01000030">
    <property type="protein sequence ID" value="GAF37343.1"/>
    <property type="molecule type" value="Genomic_DNA"/>
</dbReference>
<dbReference type="GO" id="GO:0005886">
    <property type="term" value="C:plasma membrane"/>
    <property type="evidence" value="ECO:0007669"/>
    <property type="project" value="UniProtKB-SubCell"/>
</dbReference>
<dbReference type="InterPro" id="IPR051461">
    <property type="entry name" value="UPF0750_membrane"/>
</dbReference>
<dbReference type="AlphaFoldDB" id="X0PBM0"/>
<name>X0PBM0_9LACO</name>
<dbReference type="PANTHER" id="PTHR33545:SF4">
    <property type="entry name" value="UPF0750 MEMBRANE PROTEIN YXKD"/>
    <property type="match status" value="1"/>
</dbReference>
<dbReference type="PATRIC" id="fig|1423743.5.peg.2828"/>
<organism evidence="8 10">
    <name type="scientific">Lentilactobacillus farraginis DSM 18382 = JCM 14108</name>
    <dbReference type="NCBI Taxonomy" id="1423743"/>
    <lineage>
        <taxon>Bacteria</taxon>
        <taxon>Bacillati</taxon>
        <taxon>Bacillota</taxon>
        <taxon>Bacilli</taxon>
        <taxon>Lactobacillales</taxon>
        <taxon>Lactobacillaceae</taxon>
        <taxon>Lentilactobacillus</taxon>
    </lineage>
</organism>
<evidence type="ECO:0000256" key="3">
    <source>
        <dbReference type="ARBA" id="ARBA00022692"/>
    </source>
</evidence>
<dbReference type="InterPro" id="IPR003740">
    <property type="entry name" value="YitT"/>
</dbReference>
<accession>X0PBM0</accession>
<comment type="caution">
    <text evidence="8">The sequence shown here is derived from an EMBL/GenBank/DDBJ whole genome shotgun (WGS) entry which is preliminary data.</text>
</comment>
<reference evidence="8" key="1">
    <citation type="journal article" date="2014" name="Genome Announc.">
        <title>Draft Genome Sequences of Two Lactobacillus Strains, L. farraginis JCM 14108T and L. composti JCM 14202T, Isolated from Compost of Distilled Shochu Residue.</title>
        <authorList>
            <person name="Yuki M."/>
            <person name="Oshima K."/>
            <person name="Suda W."/>
            <person name="Kitahara M."/>
            <person name="Kitamura K."/>
            <person name="Iida T."/>
            <person name="Hattori M."/>
            <person name="Ohkuma M."/>
        </authorList>
    </citation>
    <scope>NUCLEOTIDE SEQUENCE [LARGE SCALE GENOMIC DNA]</scope>
    <source>
        <strain evidence="8">JCM 14108</strain>
    </source>
</reference>
<feature type="transmembrane region" description="Helical" evidence="6">
    <location>
        <begin position="59"/>
        <end position="79"/>
    </location>
</feature>
<dbReference type="OrthoDB" id="1758221at2"/>
<keyword evidence="2" id="KW-1003">Cell membrane</keyword>
<keyword evidence="4 6" id="KW-1133">Transmembrane helix</keyword>
<feature type="transmembrane region" description="Helical" evidence="6">
    <location>
        <begin position="115"/>
        <end position="133"/>
    </location>
</feature>
<dbReference type="eggNOG" id="COG1284">
    <property type="taxonomic scope" value="Bacteria"/>
</dbReference>
<feature type="transmembrane region" description="Helical" evidence="6">
    <location>
        <begin position="181"/>
        <end position="199"/>
    </location>
</feature>
<feature type="domain" description="DUF2179" evidence="7">
    <location>
        <begin position="229"/>
        <end position="282"/>
    </location>
</feature>
<feature type="transmembrane region" description="Helical" evidence="6">
    <location>
        <begin position="86"/>
        <end position="103"/>
    </location>
</feature>
<dbReference type="CDD" id="cd16380">
    <property type="entry name" value="YitT_C"/>
    <property type="match status" value="1"/>
</dbReference>
<comment type="subcellular location">
    <subcellularLocation>
        <location evidence="1">Cell membrane</location>
        <topology evidence="1">Multi-pass membrane protein</topology>
    </subcellularLocation>
</comment>
<evidence type="ECO:0000259" key="7">
    <source>
        <dbReference type="Pfam" id="PF10035"/>
    </source>
</evidence>
<dbReference type="InterPro" id="IPR019264">
    <property type="entry name" value="DUF2179"/>
</dbReference>
<dbReference type="EMBL" id="AZFY01000054">
    <property type="protein sequence ID" value="KRM09164.1"/>
    <property type="molecule type" value="Genomic_DNA"/>
</dbReference>
<dbReference type="Pfam" id="PF10035">
    <property type="entry name" value="DUF2179"/>
    <property type="match status" value="1"/>
</dbReference>
<dbReference type="STRING" id="1423743.FD41_GL002750"/>
<evidence type="ECO:0000313" key="10">
    <source>
        <dbReference type="Proteomes" id="UP000019488"/>
    </source>
</evidence>
<feature type="transmembrane region" description="Helical" evidence="6">
    <location>
        <begin position="21"/>
        <end position="39"/>
    </location>
</feature>
<keyword evidence="11" id="KW-1185">Reference proteome</keyword>
<evidence type="ECO:0000256" key="2">
    <source>
        <dbReference type="ARBA" id="ARBA00022475"/>
    </source>
</evidence>
<dbReference type="Proteomes" id="UP000019488">
    <property type="component" value="Unassembled WGS sequence"/>
</dbReference>
<dbReference type="Pfam" id="PF02588">
    <property type="entry name" value="YitT_membrane"/>
    <property type="match status" value="1"/>
</dbReference>
<proteinExistence type="predicted"/>
<dbReference type="InterPro" id="IPR015867">
    <property type="entry name" value="N-reg_PII/ATP_PRibTrfase_C"/>
</dbReference>
<keyword evidence="3 6" id="KW-0812">Transmembrane</keyword>